<accession>A0A210PQN7</accession>
<keyword evidence="3" id="KW-1185">Reference proteome</keyword>
<name>A0A210PQN7_MIZYE</name>
<dbReference type="EMBL" id="NEDP02005554">
    <property type="protein sequence ID" value="OWF38791.1"/>
    <property type="molecule type" value="Genomic_DNA"/>
</dbReference>
<proteinExistence type="predicted"/>
<dbReference type="Proteomes" id="UP000242188">
    <property type="component" value="Unassembled WGS sequence"/>
</dbReference>
<reference evidence="2 3" key="1">
    <citation type="journal article" date="2017" name="Nat. Ecol. Evol.">
        <title>Scallop genome provides insights into evolution of bilaterian karyotype and development.</title>
        <authorList>
            <person name="Wang S."/>
            <person name="Zhang J."/>
            <person name="Jiao W."/>
            <person name="Li J."/>
            <person name="Xun X."/>
            <person name="Sun Y."/>
            <person name="Guo X."/>
            <person name="Huan P."/>
            <person name="Dong B."/>
            <person name="Zhang L."/>
            <person name="Hu X."/>
            <person name="Sun X."/>
            <person name="Wang J."/>
            <person name="Zhao C."/>
            <person name="Wang Y."/>
            <person name="Wang D."/>
            <person name="Huang X."/>
            <person name="Wang R."/>
            <person name="Lv J."/>
            <person name="Li Y."/>
            <person name="Zhang Z."/>
            <person name="Liu B."/>
            <person name="Lu W."/>
            <person name="Hui Y."/>
            <person name="Liang J."/>
            <person name="Zhou Z."/>
            <person name="Hou R."/>
            <person name="Li X."/>
            <person name="Liu Y."/>
            <person name="Li H."/>
            <person name="Ning X."/>
            <person name="Lin Y."/>
            <person name="Zhao L."/>
            <person name="Xing Q."/>
            <person name="Dou J."/>
            <person name="Li Y."/>
            <person name="Mao J."/>
            <person name="Guo H."/>
            <person name="Dou H."/>
            <person name="Li T."/>
            <person name="Mu C."/>
            <person name="Jiang W."/>
            <person name="Fu Q."/>
            <person name="Fu X."/>
            <person name="Miao Y."/>
            <person name="Liu J."/>
            <person name="Yu Q."/>
            <person name="Li R."/>
            <person name="Liao H."/>
            <person name="Li X."/>
            <person name="Kong Y."/>
            <person name="Jiang Z."/>
            <person name="Chourrout D."/>
            <person name="Li R."/>
            <person name="Bao Z."/>
        </authorList>
    </citation>
    <scope>NUCLEOTIDE SEQUENCE [LARGE SCALE GENOMIC DNA]</scope>
    <source>
        <strain evidence="2 3">PY_sf001</strain>
    </source>
</reference>
<evidence type="ECO:0000256" key="1">
    <source>
        <dbReference type="SAM" id="MobiDB-lite"/>
    </source>
</evidence>
<sequence length="491" mass="55538">MAKGNKPGSSQYKETANNTKTYNHGNDIHNGASGGDSEEQDNGRREMAGAPTFQGRRRSDKQQETLDLTKAQFSKDSRQTSWNHNHHQKKSKVLPSRQDFNGSVQQSYVSPATPTPQDLEEDGDLDCKDTEDQLIGVVYTENVLIAQETQSPKDQERSDELVCVNTDTYYVTNILPSSKNHEEIVQSMCFQKNIAVKHKERLTRTEECGHCENGFHATVRHDFPSQQAKGRTVFEQCKQKVGLVRCLTCGNWGTCFRIGKCNIATCWHVISKCTDHPITAVFYYQGPNQQDTWVYRMGEKYIDKNLDFAICELCNNDKSFPPAFTKFRHSTHADGCSEGLVYLTCFQKDATDQIKLDVHCDTVRLNSKTLDDDRLYNLNLMAMEKYPNNTPKNRPYGDANLHRDNGHVPLLCKVTHGGSGGVGVSLDGNGYVVVDFMYRRGFPGFFYETNTETALTTDEKEEFPGCLRMEVGFDIRTMIRKSGQGLWECGE</sequence>
<evidence type="ECO:0000313" key="2">
    <source>
        <dbReference type="EMBL" id="OWF38791.1"/>
    </source>
</evidence>
<feature type="compositionally biased region" description="Polar residues" evidence="1">
    <location>
        <begin position="7"/>
        <end position="24"/>
    </location>
</feature>
<dbReference type="SUPFAM" id="SSF50494">
    <property type="entry name" value="Trypsin-like serine proteases"/>
    <property type="match status" value="1"/>
</dbReference>
<protein>
    <submittedName>
        <fullName evidence="2">Uncharacterized protein</fullName>
    </submittedName>
</protein>
<evidence type="ECO:0000313" key="3">
    <source>
        <dbReference type="Proteomes" id="UP000242188"/>
    </source>
</evidence>
<dbReference type="AlphaFoldDB" id="A0A210PQN7"/>
<organism evidence="2 3">
    <name type="scientific">Mizuhopecten yessoensis</name>
    <name type="common">Japanese scallop</name>
    <name type="synonym">Patinopecten yessoensis</name>
    <dbReference type="NCBI Taxonomy" id="6573"/>
    <lineage>
        <taxon>Eukaryota</taxon>
        <taxon>Metazoa</taxon>
        <taxon>Spiralia</taxon>
        <taxon>Lophotrochozoa</taxon>
        <taxon>Mollusca</taxon>
        <taxon>Bivalvia</taxon>
        <taxon>Autobranchia</taxon>
        <taxon>Pteriomorphia</taxon>
        <taxon>Pectinida</taxon>
        <taxon>Pectinoidea</taxon>
        <taxon>Pectinidae</taxon>
        <taxon>Mizuhopecten</taxon>
    </lineage>
</organism>
<dbReference type="OrthoDB" id="10603141at2759"/>
<gene>
    <name evidence="2" type="ORF">KP79_PYT16675</name>
</gene>
<comment type="caution">
    <text evidence="2">The sequence shown here is derived from an EMBL/GenBank/DDBJ whole genome shotgun (WGS) entry which is preliminary data.</text>
</comment>
<dbReference type="InterPro" id="IPR009003">
    <property type="entry name" value="Peptidase_S1_PA"/>
</dbReference>
<feature type="region of interest" description="Disordered" evidence="1">
    <location>
        <begin position="1"/>
        <end position="125"/>
    </location>
</feature>
<feature type="compositionally biased region" description="Polar residues" evidence="1">
    <location>
        <begin position="98"/>
        <end position="116"/>
    </location>
</feature>